<evidence type="ECO:0000256" key="1">
    <source>
        <dbReference type="ARBA" id="ARBA00022574"/>
    </source>
</evidence>
<dbReference type="EMBL" id="JAHBMH010000033">
    <property type="protein sequence ID" value="KAK1937639.1"/>
    <property type="molecule type" value="Genomic_DNA"/>
</dbReference>
<organism evidence="4 5">
    <name type="scientific">Babesia divergens</name>
    <dbReference type="NCBI Taxonomy" id="32595"/>
    <lineage>
        <taxon>Eukaryota</taxon>
        <taxon>Sar</taxon>
        <taxon>Alveolata</taxon>
        <taxon>Apicomplexa</taxon>
        <taxon>Aconoidasida</taxon>
        <taxon>Piroplasmida</taxon>
        <taxon>Babesiidae</taxon>
        <taxon>Babesia</taxon>
    </lineage>
</organism>
<dbReference type="PANTHER" id="PTHR46042">
    <property type="entry name" value="DIPHTHINE METHYLTRANSFERASE"/>
    <property type="match status" value="1"/>
</dbReference>
<dbReference type="GO" id="GO:0017183">
    <property type="term" value="P:protein histidyl modification to diphthamide"/>
    <property type="evidence" value="ECO:0007669"/>
    <property type="project" value="TreeGrafter"/>
</dbReference>
<dbReference type="GO" id="GO:0061685">
    <property type="term" value="F:diphthine methylesterase activity"/>
    <property type="evidence" value="ECO:0007669"/>
    <property type="project" value="TreeGrafter"/>
</dbReference>
<protein>
    <submittedName>
        <fullName evidence="4">Uncharacterized protein</fullName>
    </submittedName>
</protein>
<sequence length="328" mass="36774">MREIHDDTLLHTLYIDGQPDCLKLFPPEYQDATLSGTFLAATYEYDSHCKRRSGSIIAFNPCDALERYVKTGATIWNIESPTIEYYGASCITDNLSIVTLRIDSEKEDSGEDSKLSFVFCNELHLDTASDAIGLSLVHYDDNASLSSVTASDGVVYVVEGGIVSQKWYAQAHDMETWISAFHPTNPNIILTGADDSMIKMFDRRQGTNAIETISCFDKQMVRFDMRNMKTPLMTACLDTAIWYIDFMEDNMLHIAGCYDGAFVYGTNESGNYTVSAIIITPCSDDGYHLVSHFSSENSLIYGVAHIPLSNAMIHACCDFYNKRILFWN</sequence>
<reference evidence="4" key="2">
    <citation type="submission" date="2021-05" db="EMBL/GenBank/DDBJ databases">
        <authorList>
            <person name="Pain A."/>
        </authorList>
    </citation>
    <scope>NUCLEOTIDE SEQUENCE</scope>
    <source>
        <strain evidence="4">1802A</strain>
    </source>
</reference>
<evidence type="ECO:0000313" key="4">
    <source>
        <dbReference type="EMBL" id="KAK1937639.1"/>
    </source>
</evidence>
<dbReference type="Proteomes" id="UP001195914">
    <property type="component" value="Unassembled WGS sequence"/>
</dbReference>
<comment type="pathway">
    <text evidence="3">Protein modification.</text>
</comment>
<dbReference type="InterPro" id="IPR052415">
    <property type="entry name" value="Diphthine_MTase"/>
</dbReference>
<reference evidence="4" key="1">
    <citation type="journal article" date="2014" name="Nucleic Acids Res.">
        <title>The evolutionary dynamics of variant antigen genes in Babesia reveal a history of genomic innovation underlying host-parasite interaction.</title>
        <authorList>
            <person name="Jackson A.P."/>
            <person name="Otto T.D."/>
            <person name="Darby A."/>
            <person name="Ramaprasad A."/>
            <person name="Xia D."/>
            <person name="Echaide I.E."/>
            <person name="Farber M."/>
            <person name="Gahlot S."/>
            <person name="Gamble J."/>
            <person name="Gupta D."/>
            <person name="Gupta Y."/>
            <person name="Jackson L."/>
            <person name="Malandrin L."/>
            <person name="Malas T.B."/>
            <person name="Moussa E."/>
            <person name="Nair M."/>
            <person name="Reid A.J."/>
            <person name="Sanders M."/>
            <person name="Sharma J."/>
            <person name="Tracey A."/>
            <person name="Quail M.A."/>
            <person name="Weir W."/>
            <person name="Wastling J.M."/>
            <person name="Hall N."/>
            <person name="Willadsen P."/>
            <person name="Lingelbach K."/>
            <person name="Shiels B."/>
            <person name="Tait A."/>
            <person name="Berriman M."/>
            <person name="Allred D.R."/>
            <person name="Pain A."/>
        </authorList>
    </citation>
    <scope>NUCLEOTIDE SEQUENCE</scope>
    <source>
        <strain evidence="4">1802A</strain>
    </source>
</reference>
<dbReference type="SUPFAM" id="SSF50978">
    <property type="entry name" value="WD40 repeat-like"/>
    <property type="match status" value="1"/>
</dbReference>
<dbReference type="InterPro" id="IPR036322">
    <property type="entry name" value="WD40_repeat_dom_sf"/>
</dbReference>
<evidence type="ECO:0000313" key="5">
    <source>
        <dbReference type="Proteomes" id="UP001195914"/>
    </source>
</evidence>
<keyword evidence="1" id="KW-0853">WD repeat</keyword>
<keyword evidence="2" id="KW-0677">Repeat</keyword>
<dbReference type="AlphaFoldDB" id="A0AAD9GFV6"/>
<dbReference type="Gene3D" id="2.130.10.10">
    <property type="entry name" value="YVTN repeat-like/Quinoprotein amine dehydrogenase"/>
    <property type="match status" value="1"/>
</dbReference>
<gene>
    <name evidence="4" type="ORF">X943_003533</name>
</gene>
<keyword evidence="5" id="KW-1185">Reference proteome</keyword>
<name>A0AAD9GFV6_BABDI</name>
<accession>A0AAD9GFV6</accession>
<dbReference type="InterPro" id="IPR015943">
    <property type="entry name" value="WD40/YVTN_repeat-like_dom_sf"/>
</dbReference>
<evidence type="ECO:0000256" key="3">
    <source>
        <dbReference type="ARBA" id="ARBA00043952"/>
    </source>
</evidence>
<comment type="caution">
    <text evidence="4">The sequence shown here is derived from an EMBL/GenBank/DDBJ whole genome shotgun (WGS) entry which is preliminary data.</text>
</comment>
<dbReference type="GO" id="GO:0005737">
    <property type="term" value="C:cytoplasm"/>
    <property type="evidence" value="ECO:0007669"/>
    <property type="project" value="TreeGrafter"/>
</dbReference>
<proteinExistence type="predicted"/>
<evidence type="ECO:0000256" key="2">
    <source>
        <dbReference type="ARBA" id="ARBA00022737"/>
    </source>
</evidence>
<dbReference type="PANTHER" id="PTHR46042:SF1">
    <property type="entry name" value="DIPHTHINE METHYLTRANSFERASE"/>
    <property type="match status" value="1"/>
</dbReference>